<dbReference type="EMBL" id="JAFEJA010000001">
    <property type="protein sequence ID" value="MBM9618385.1"/>
    <property type="molecule type" value="Genomic_DNA"/>
</dbReference>
<keyword evidence="3" id="KW-1185">Reference proteome</keyword>
<feature type="compositionally biased region" description="Basic and acidic residues" evidence="1">
    <location>
        <begin position="599"/>
        <end position="611"/>
    </location>
</feature>
<evidence type="ECO:0000313" key="2">
    <source>
        <dbReference type="EMBL" id="MBM9618385.1"/>
    </source>
</evidence>
<proteinExistence type="predicted"/>
<name>A0ABS2ULN8_9ACTN</name>
<dbReference type="RefSeq" id="WP_205372666.1">
    <property type="nucleotide sequence ID" value="NZ_JAFEJA010000001.1"/>
</dbReference>
<comment type="caution">
    <text evidence="2">The sequence shown here is derived from an EMBL/GenBank/DDBJ whole genome shotgun (WGS) entry which is preliminary data.</text>
</comment>
<sequence length="706" mass="75410">MGTFLTESVPVSLSGALGTAGNYNLFNCDQSNVVLYVARQPRVMLDERGKPGVAVTTYTTQQPDGSVKITGGAATIGINTTPMMDGATVDQAKALVAQQGVADPAQVRFLPLTTQKGKALLNLPTMAGASDQAHNERDVGTPGGSLSFMANLTEVGALEWAQGIRTGKNINGDITIGYEYLRRMPDVGAEVRVHGNRVFDHLSSALDVSYNNFFYGGSAKLEAAWDEMTRNGDVEVVFLGQGLPPDLEALRQEMVKTFSQQAQKMLFEQIFAPMPQVAPAQAEEGGGGFFGGAGFALKWKHASDSIDLTQRIEFRGTTWLTQSMDISLAALFSGLDPACLTEVPAQQAFDSVVLVDADAELASASVSMNWSEGRSPTAPVFGKEGGNERFTVVSMNPGDVVVDCVTKLNYEAPKWPVVTSAQKATVREGGNQMVIKSSASVGRTELWLFVVENGRIVMNPATPVEDFLVLNVSYEGPHLAAPLRDSARLDPASPVTFAYPLDLDGRQGTARFSAFGQIGGKLRRAAEKVIPPTDTAVFILVDTASGDVQLVTSQDQLPESGDVADLVRGQGRPLVTDLTPPRAVAESAPRRRPVALARPEARRRAGGESRRRPAAAAVAESDRPARPNGYAGASRPGEVICGWTVGVEYGAGDTSLWVRTADGASRQVRLSPTEDWSAFEKESRDVEIRLDASGDYAETIRIALTV</sequence>
<gene>
    <name evidence="2" type="ORF">JE024_06420</name>
</gene>
<evidence type="ECO:0000313" key="3">
    <source>
        <dbReference type="Proteomes" id="UP000664109"/>
    </source>
</evidence>
<reference evidence="2 3" key="1">
    <citation type="journal article" date="2016" name="Arch. Microbiol.">
        <title>Streptomyces zhihengii sp. nov., isolated from rhizospheric soil of Psammosilene tunicoides.</title>
        <authorList>
            <person name="Huang M.J."/>
            <person name="Fei J.J."/>
            <person name="Salam N."/>
            <person name="Kim C.J."/>
            <person name="Hozzein W.N."/>
            <person name="Xiao M."/>
            <person name="Huang H.Q."/>
            <person name="Li W.J."/>
        </authorList>
    </citation>
    <scope>NUCLEOTIDE SEQUENCE [LARGE SCALE GENOMIC DNA]</scope>
    <source>
        <strain evidence="2 3">YIM T102</strain>
    </source>
</reference>
<feature type="region of interest" description="Disordered" evidence="1">
    <location>
        <begin position="572"/>
        <end position="631"/>
    </location>
</feature>
<protein>
    <submittedName>
        <fullName evidence="2">Uncharacterized protein</fullName>
    </submittedName>
</protein>
<organism evidence="2 3">
    <name type="scientific">Streptomyces zhihengii</name>
    <dbReference type="NCBI Taxonomy" id="1818004"/>
    <lineage>
        <taxon>Bacteria</taxon>
        <taxon>Bacillati</taxon>
        <taxon>Actinomycetota</taxon>
        <taxon>Actinomycetes</taxon>
        <taxon>Kitasatosporales</taxon>
        <taxon>Streptomycetaceae</taxon>
        <taxon>Streptomyces</taxon>
    </lineage>
</organism>
<accession>A0ABS2ULN8</accession>
<dbReference type="Proteomes" id="UP000664109">
    <property type="component" value="Unassembled WGS sequence"/>
</dbReference>
<evidence type="ECO:0000256" key="1">
    <source>
        <dbReference type="SAM" id="MobiDB-lite"/>
    </source>
</evidence>